<comment type="caution">
    <text evidence="1">The sequence shown here is derived from an EMBL/GenBank/DDBJ whole genome shotgun (WGS) entry which is preliminary data.</text>
</comment>
<dbReference type="PANTHER" id="PTHR45657:SF43">
    <property type="entry name" value="PHOSPHATIDYLINOSITOL_PHOSPHATIDYLCHOLINE TRANSFER PROTEIN SFH9"/>
    <property type="match status" value="1"/>
</dbReference>
<protein>
    <submittedName>
        <fullName evidence="1">Uncharacterized protein</fullName>
    </submittedName>
</protein>
<keyword evidence="2" id="KW-1185">Reference proteome</keyword>
<gene>
    <name evidence="1" type="ORF">ILEXP_LOCUS48898</name>
</gene>
<proteinExistence type="predicted"/>
<dbReference type="Proteomes" id="UP001642360">
    <property type="component" value="Unassembled WGS sequence"/>
</dbReference>
<name>A0ABC8UEM6_9AQUA</name>
<evidence type="ECO:0000313" key="1">
    <source>
        <dbReference type="EMBL" id="CAK9178962.1"/>
    </source>
</evidence>
<organism evidence="1 2">
    <name type="scientific">Ilex paraguariensis</name>
    <name type="common">yerba mate</name>
    <dbReference type="NCBI Taxonomy" id="185542"/>
    <lineage>
        <taxon>Eukaryota</taxon>
        <taxon>Viridiplantae</taxon>
        <taxon>Streptophyta</taxon>
        <taxon>Embryophyta</taxon>
        <taxon>Tracheophyta</taxon>
        <taxon>Spermatophyta</taxon>
        <taxon>Magnoliopsida</taxon>
        <taxon>eudicotyledons</taxon>
        <taxon>Gunneridae</taxon>
        <taxon>Pentapetalae</taxon>
        <taxon>asterids</taxon>
        <taxon>campanulids</taxon>
        <taxon>Aquifoliales</taxon>
        <taxon>Aquifoliaceae</taxon>
        <taxon>Ilex</taxon>
    </lineage>
</organism>
<evidence type="ECO:0000313" key="2">
    <source>
        <dbReference type="Proteomes" id="UP001642360"/>
    </source>
</evidence>
<dbReference type="AlphaFoldDB" id="A0ABC8UEM6"/>
<dbReference type="EMBL" id="CAUOFW020007372">
    <property type="protein sequence ID" value="CAK9178962.1"/>
    <property type="molecule type" value="Genomic_DNA"/>
</dbReference>
<accession>A0ABC8UEM6</accession>
<dbReference type="InterPro" id="IPR051026">
    <property type="entry name" value="PI/PC_transfer"/>
</dbReference>
<sequence length="143" mass="16579">MEKESSPWIFLGVPDINPPGDVYSIREDESAKRSDIVTYEDEKRRTRIRSLKKKAMNASTRVTHTLRKRNKRVAHGLFASISIEDFRDDEEVEAVNAFREALIDKNLLPARHDDYHKMLREGAHVGLYAYIVDSDTYEILKIS</sequence>
<reference evidence="1 2" key="1">
    <citation type="submission" date="2024-02" db="EMBL/GenBank/DDBJ databases">
        <authorList>
            <person name="Vignale AGUSTIN F."/>
            <person name="Sosa J E."/>
            <person name="Modenutti C."/>
        </authorList>
    </citation>
    <scope>NUCLEOTIDE SEQUENCE [LARGE SCALE GENOMIC DNA]</scope>
</reference>
<dbReference type="PANTHER" id="PTHR45657">
    <property type="entry name" value="CRAL-TRIO DOMAIN-CONTAINING PROTEIN YKL091C-RELATED"/>
    <property type="match status" value="1"/>
</dbReference>